<evidence type="ECO:0000313" key="2">
    <source>
        <dbReference type="Proteomes" id="UP000701801"/>
    </source>
</evidence>
<protein>
    <submittedName>
        <fullName evidence="1">Uncharacterized protein</fullName>
    </submittedName>
</protein>
<comment type="caution">
    <text evidence="1">The sequence shown here is derived from an EMBL/GenBank/DDBJ whole genome shotgun (WGS) entry which is preliminary data.</text>
</comment>
<name>A0A9N9LUS9_9HELO</name>
<evidence type="ECO:0000313" key="1">
    <source>
        <dbReference type="EMBL" id="CAG8980052.1"/>
    </source>
</evidence>
<organism evidence="1 2">
    <name type="scientific">Hymenoscyphus albidus</name>
    <dbReference type="NCBI Taxonomy" id="595503"/>
    <lineage>
        <taxon>Eukaryota</taxon>
        <taxon>Fungi</taxon>
        <taxon>Dikarya</taxon>
        <taxon>Ascomycota</taxon>
        <taxon>Pezizomycotina</taxon>
        <taxon>Leotiomycetes</taxon>
        <taxon>Helotiales</taxon>
        <taxon>Helotiaceae</taxon>
        <taxon>Hymenoscyphus</taxon>
    </lineage>
</organism>
<sequence>MNHAAAAFFALHLRVLEYDVQTIDNLRKTSTSCERAQELHLQRRDVATDTPATSSLTLVSDSLELFPAILVLGTERTTRSKHPFSLLVPAQPELYGNAE</sequence>
<dbReference type="EMBL" id="CAJVRM010000352">
    <property type="protein sequence ID" value="CAG8980052.1"/>
    <property type="molecule type" value="Genomic_DNA"/>
</dbReference>
<proteinExistence type="predicted"/>
<reference evidence="1" key="1">
    <citation type="submission" date="2021-07" db="EMBL/GenBank/DDBJ databases">
        <authorList>
            <person name="Durling M."/>
        </authorList>
    </citation>
    <scope>NUCLEOTIDE SEQUENCE</scope>
</reference>
<gene>
    <name evidence="1" type="ORF">HYALB_00009261</name>
</gene>
<dbReference type="AlphaFoldDB" id="A0A9N9LUS9"/>
<keyword evidence="2" id="KW-1185">Reference proteome</keyword>
<dbReference type="Proteomes" id="UP000701801">
    <property type="component" value="Unassembled WGS sequence"/>
</dbReference>
<accession>A0A9N9LUS9</accession>